<dbReference type="Proteomes" id="UP000248021">
    <property type="component" value="Unassembled WGS sequence"/>
</dbReference>
<dbReference type="RefSeq" id="WP_110376175.1">
    <property type="nucleotide sequence ID" value="NZ_JAHBRY010000001.1"/>
</dbReference>
<sequence length="219" mass="24671">MTDAVNDAPSSAGADGLIDHPDGKRRCWWPGFDPLYVTYHDTEWGVPEFDDRALFEKLILDGFQAGLSWITILKRRDGFREAFAGFDPEAIVRFDEAKRAELMQDTRIIRNRAKIEGTVKSARAWLDIMERGGFSRLLWDIAGGRPQQSNLRTRGEAKAETETSRRMSKALKAEGFTFCGPTITYAFMQAVGMVNDHLVGCYRHAECAALADQMPDGFR</sequence>
<dbReference type="Pfam" id="PF03352">
    <property type="entry name" value="Adenine_glyco"/>
    <property type="match status" value="1"/>
</dbReference>
<dbReference type="GO" id="GO:0008725">
    <property type="term" value="F:DNA-3-methyladenine glycosylase activity"/>
    <property type="evidence" value="ECO:0007669"/>
    <property type="project" value="InterPro"/>
</dbReference>
<proteinExistence type="predicted"/>
<dbReference type="AlphaFoldDB" id="A0A2V3U2I7"/>
<keyword evidence="1" id="KW-0479">Metal-binding</keyword>
<protein>
    <submittedName>
        <fullName evidence="2">DNA-3-methyladenine glycosylase I</fullName>
    </submittedName>
</protein>
<comment type="caution">
    <text evidence="2">The sequence shown here is derived from an EMBL/GenBank/DDBJ whole genome shotgun (WGS) entry which is preliminary data.</text>
</comment>
<keyword evidence="1" id="KW-0862">Zinc</keyword>
<feature type="binding site" evidence="1">
    <location>
        <position position="40"/>
    </location>
    <ligand>
        <name>Zn(2+)</name>
        <dbReference type="ChEBI" id="CHEBI:29105"/>
    </ligand>
</feature>
<dbReference type="OrthoDB" id="9807664at2"/>
<dbReference type="PANTHER" id="PTHR30037">
    <property type="entry name" value="DNA-3-METHYLADENINE GLYCOSYLASE 1"/>
    <property type="match status" value="1"/>
</dbReference>
<accession>A0A2V3U2I7</accession>
<evidence type="ECO:0000313" key="2">
    <source>
        <dbReference type="EMBL" id="PXW56433.1"/>
    </source>
</evidence>
<reference evidence="2 3" key="1">
    <citation type="submission" date="2018-05" db="EMBL/GenBank/DDBJ databases">
        <title>Genomic Encyclopedia of Type Strains, Phase IV (KMG-IV): sequencing the most valuable type-strain genomes for metagenomic binning, comparative biology and taxonomic classification.</title>
        <authorList>
            <person name="Goeker M."/>
        </authorList>
    </citation>
    <scope>NUCLEOTIDE SEQUENCE [LARGE SCALE GENOMIC DNA]</scope>
    <source>
        <strain evidence="2 3">DSM 6462</strain>
    </source>
</reference>
<feature type="binding site" evidence="1">
    <location>
        <position position="27"/>
    </location>
    <ligand>
        <name>Zn(2+)</name>
        <dbReference type="ChEBI" id="CHEBI:29105"/>
    </ligand>
</feature>
<gene>
    <name evidence="2" type="ORF">C7450_108183</name>
</gene>
<dbReference type="PANTHER" id="PTHR30037:SF4">
    <property type="entry name" value="DNA-3-METHYLADENINE GLYCOSYLASE I"/>
    <property type="match status" value="1"/>
</dbReference>
<keyword evidence="3" id="KW-1185">Reference proteome</keyword>
<evidence type="ECO:0000313" key="3">
    <source>
        <dbReference type="Proteomes" id="UP000248021"/>
    </source>
</evidence>
<dbReference type="InterPro" id="IPR052891">
    <property type="entry name" value="DNA-3mA_glycosylase"/>
</dbReference>
<dbReference type="SUPFAM" id="SSF48150">
    <property type="entry name" value="DNA-glycosylase"/>
    <property type="match status" value="1"/>
</dbReference>
<dbReference type="Gene3D" id="1.10.340.30">
    <property type="entry name" value="Hypothetical protein, domain 2"/>
    <property type="match status" value="1"/>
</dbReference>
<evidence type="ECO:0000256" key="1">
    <source>
        <dbReference type="PIRSR" id="PIRSR605019-1"/>
    </source>
</evidence>
<feature type="binding site" evidence="1">
    <location>
        <position position="197"/>
    </location>
    <ligand>
        <name>Zn(2+)</name>
        <dbReference type="ChEBI" id="CHEBI:29105"/>
    </ligand>
</feature>
<dbReference type="EMBL" id="QJJK01000008">
    <property type="protein sequence ID" value="PXW56433.1"/>
    <property type="molecule type" value="Genomic_DNA"/>
</dbReference>
<organism evidence="2 3">
    <name type="scientific">Chelatococcus asaccharovorans</name>
    <dbReference type="NCBI Taxonomy" id="28210"/>
    <lineage>
        <taxon>Bacteria</taxon>
        <taxon>Pseudomonadati</taxon>
        <taxon>Pseudomonadota</taxon>
        <taxon>Alphaproteobacteria</taxon>
        <taxon>Hyphomicrobiales</taxon>
        <taxon>Chelatococcaceae</taxon>
        <taxon>Chelatococcus</taxon>
    </lineage>
</organism>
<dbReference type="InterPro" id="IPR005019">
    <property type="entry name" value="Adenine_glyco"/>
</dbReference>
<dbReference type="InterPro" id="IPR011257">
    <property type="entry name" value="DNA_glycosylase"/>
</dbReference>
<name>A0A2V3U2I7_9HYPH</name>
<feature type="binding site" evidence="1">
    <location>
        <position position="201"/>
    </location>
    <ligand>
        <name>Zn(2+)</name>
        <dbReference type="ChEBI" id="CHEBI:29105"/>
    </ligand>
</feature>
<dbReference type="GO" id="GO:0006284">
    <property type="term" value="P:base-excision repair"/>
    <property type="evidence" value="ECO:0007669"/>
    <property type="project" value="InterPro"/>
</dbReference>
<dbReference type="GO" id="GO:0046872">
    <property type="term" value="F:metal ion binding"/>
    <property type="evidence" value="ECO:0007669"/>
    <property type="project" value="UniProtKB-KW"/>
</dbReference>